<dbReference type="Gene3D" id="4.10.60.10">
    <property type="entry name" value="Zinc finger, CCHC-type"/>
    <property type="match status" value="1"/>
</dbReference>
<dbReference type="SUPFAM" id="SSF57756">
    <property type="entry name" value="Retrovirus zinc finger-like domains"/>
    <property type="match status" value="1"/>
</dbReference>
<reference evidence="4 5" key="1">
    <citation type="submission" date="2019-08" db="EMBL/GenBank/DDBJ databases">
        <title>Draft genome sequences of two oriental melons (Cucumis melo L. var makuwa).</title>
        <authorList>
            <person name="Kwon S.-Y."/>
        </authorList>
    </citation>
    <scope>NUCLEOTIDE SEQUENCE [LARGE SCALE GENOMIC DNA]</scope>
    <source>
        <strain evidence="5">cv. SW 3</strain>
        <tissue evidence="4">Leaf</tissue>
    </source>
</reference>
<keyword evidence="1" id="KW-0479">Metal-binding</keyword>
<dbReference type="Proteomes" id="UP000321393">
    <property type="component" value="Unassembled WGS sequence"/>
</dbReference>
<evidence type="ECO:0000313" key="5">
    <source>
        <dbReference type="Proteomes" id="UP000321393"/>
    </source>
</evidence>
<evidence type="ECO:0000256" key="1">
    <source>
        <dbReference type="PROSITE-ProRule" id="PRU00047"/>
    </source>
</evidence>
<dbReference type="EMBL" id="SSTE01018569">
    <property type="protein sequence ID" value="KAA0038908.1"/>
    <property type="molecule type" value="Genomic_DNA"/>
</dbReference>
<dbReference type="GO" id="GO:0003676">
    <property type="term" value="F:nucleic acid binding"/>
    <property type="evidence" value="ECO:0007669"/>
    <property type="project" value="InterPro"/>
</dbReference>
<evidence type="ECO:0000259" key="3">
    <source>
        <dbReference type="PROSITE" id="PS50158"/>
    </source>
</evidence>
<sequence>MTRGQGRGGYHGRGRGTGKGCNRNEEQRQFRVQSSNKANIQCYHCKKFGHVKVDCWYKNQRANFAAENEALENNGRELNQGENLKVELENGKELQVEGKGTVGIETHDGNRILTNIQYMPDIGYNLLSVGQLMESGIQSCLMMVRA</sequence>
<feature type="region of interest" description="Disordered" evidence="2">
    <location>
        <begin position="1"/>
        <end position="23"/>
    </location>
</feature>
<gene>
    <name evidence="4" type="ORF">E6C27_scaffold1170G00760</name>
</gene>
<dbReference type="Pfam" id="PF22936">
    <property type="entry name" value="Pol_BBD"/>
    <property type="match status" value="1"/>
</dbReference>
<comment type="caution">
    <text evidence="4">The sequence shown here is derived from an EMBL/GenBank/DDBJ whole genome shotgun (WGS) entry which is preliminary data.</text>
</comment>
<dbReference type="AlphaFoldDB" id="A0A5A7T7R1"/>
<dbReference type="OrthoDB" id="1706811at2759"/>
<dbReference type="InterPro" id="IPR001878">
    <property type="entry name" value="Znf_CCHC"/>
</dbReference>
<keyword evidence="1" id="KW-0863">Zinc-finger</keyword>
<evidence type="ECO:0000256" key="2">
    <source>
        <dbReference type="SAM" id="MobiDB-lite"/>
    </source>
</evidence>
<evidence type="ECO:0000313" key="4">
    <source>
        <dbReference type="EMBL" id="KAA0038908.1"/>
    </source>
</evidence>
<dbReference type="InterPro" id="IPR036875">
    <property type="entry name" value="Znf_CCHC_sf"/>
</dbReference>
<dbReference type="GO" id="GO:0008270">
    <property type="term" value="F:zinc ion binding"/>
    <property type="evidence" value="ECO:0007669"/>
    <property type="project" value="UniProtKB-KW"/>
</dbReference>
<protein>
    <submittedName>
        <fullName evidence="4">Gag-pol polyprotein, identical</fullName>
    </submittedName>
</protein>
<organism evidence="4 5">
    <name type="scientific">Cucumis melo var. makuwa</name>
    <name type="common">Oriental melon</name>
    <dbReference type="NCBI Taxonomy" id="1194695"/>
    <lineage>
        <taxon>Eukaryota</taxon>
        <taxon>Viridiplantae</taxon>
        <taxon>Streptophyta</taxon>
        <taxon>Embryophyta</taxon>
        <taxon>Tracheophyta</taxon>
        <taxon>Spermatophyta</taxon>
        <taxon>Magnoliopsida</taxon>
        <taxon>eudicotyledons</taxon>
        <taxon>Gunneridae</taxon>
        <taxon>Pentapetalae</taxon>
        <taxon>rosids</taxon>
        <taxon>fabids</taxon>
        <taxon>Cucurbitales</taxon>
        <taxon>Cucurbitaceae</taxon>
        <taxon>Benincaseae</taxon>
        <taxon>Cucumis</taxon>
    </lineage>
</organism>
<dbReference type="PROSITE" id="PS50158">
    <property type="entry name" value="ZF_CCHC"/>
    <property type="match status" value="1"/>
</dbReference>
<keyword evidence="1" id="KW-0862">Zinc</keyword>
<proteinExistence type="predicted"/>
<feature type="domain" description="CCHC-type" evidence="3">
    <location>
        <begin position="42"/>
        <end position="55"/>
    </location>
</feature>
<accession>A0A5A7T7R1</accession>
<name>A0A5A7T7R1_CUCMM</name>
<dbReference type="InterPro" id="IPR054722">
    <property type="entry name" value="PolX-like_BBD"/>
</dbReference>